<dbReference type="SMART" id="SM00464">
    <property type="entry name" value="LON"/>
    <property type="match status" value="1"/>
</dbReference>
<feature type="domain" description="Lon N-terminal" evidence="18">
    <location>
        <begin position="5"/>
        <end position="214"/>
    </location>
</feature>
<dbReference type="InterPro" id="IPR003111">
    <property type="entry name" value="Lon_prtase_N"/>
</dbReference>
<dbReference type="GO" id="GO:0005737">
    <property type="term" value="C:cytoplasm"/>
    <property type="evidence" value="ECO:0007669"/>
    <property type="project" value="UniProtKB-SubCell"/>
</dbReference>
<dbReference type="InterPro" id="IPR014721">
    <property type="entry name" value="Ribsml_uS5_D2-typ_fold_subgr"/>
</dbReference>
<dbReference type="PANTHER" id="PTHR10046">
    <property type="entry name" value="ATP DEPENDENT LON PROTEASE FAMILY MEMBER"/>
    <property type="match status" value="1"/>
</dbReference>
<dbReference type="Gene3D" id="3.30.230.10">
    <property type="match status" value="1"/>
</dbReference>
<keyword evidence="4 12" id="KW-0720">Serine protease</keyword>
<comment type="subunit">
    <text evidence="7 12">Homohexamer. Organized in a ring with a central cavity.</text>
</comment>
<keyword evidence="5 12" id="KW-0067">ATP-binding</keyword>
<dbReference type="NCBIfam" id="TIGR00763">
    <property type="entry name" value="lon"/>
    <property type="match status" value="1"/>
</dbReference>
<dbReference type="InterPro" id="IPR008269">
    <property type="entry name" value="Lon_proteolytic"/>
</dbReference>
<feature type="domain" description="Lon proteolytic" evidence="17">
    <location>
        <begin position="603"/>
        <end position="786"/>
    </location>
</feature>
<dbReference type="EC" id="3.4.21.53" evidence="10 12"/>
<dbReference type="Pfam" id="PF05362">
    <property type="entry name" value="Lon_C"/>
    <property type="match status" value="1"/>
</dbReference>
<dbReference type="GO" id="GO:0030163">
    <property type="term" value="P:protein catabolic process"/>
    <property type="evidence" value="ECO:0007669"/>
    <property type="project" value="InterPro"/>
</dbReference>
<evidence type="ECO:0000256" key="6">
    <source>
        <dbReference type="ARBA" id="ARBA00023016"/>
    </source>
</evidence>
<evidence type="ECO:0000256" key="12">
    <source>
        <dbReference type="PIRNR" id="PIRNR001174"/>
    </source>
</evidence>
<dbReference type="InterPro" id="IPR004815">
    <property type="entry name" value="Lon_bac/euk-typ"/>
</dbReference>
<keyword evidence="6" id="KW-0346">Stress response</keyword>
<evidence type="ECO:0000256" key="4">
    <source>
        <dbReference type="ARBA" id="ARBA00022825"/>
    </source>
</evidence>
<dbReference type="InterPro" id="IPR003593">
    <property type="entry name" value="AAA+_ATPase"/>
</dbReference>
<dbReference type="eggNOG" id="COG0466">
    <property type="taxonomic scope" value="Bacteria"/>
</dbReference>
<dbReference type="Gene3D" id="2.30.130.40">
    <property type="entry name" value="LON domain-like"/>
    <property type="match status" value="1"/>
</dbReference>
<dbReference type="InterPro" id="IPR027065">
    <property type="entry name" value="Lon_Prtase"/>
</dbReference>
<dbReference type="EMBL" id="CP002808">
    <property type="protein sequence ID" value="AEG73770.1"/>
    <property type="molecule type" value="Genomic_DNA"/>
</dbReference>
<dbReference type="SUPFAM" id="SSF88697">
    <property type="entry name" value="PUA domain-like"/>
    <property type="match status" value="1"/>
</dbReference>
<comment type="subcellular location">
    <subcellularLocation>
        <location evidence="12">Cytoplasm</location>
    </subcellularLocation>
</comment>
<dbReference type="GO" id="GO:0004176">
    <property type="term" value="F:ATP-dependent peptidase activity"/>
    <property type="evidence" value="ECO:0007669"/>
    <property type="project" value="UniProtKB-UniRule"/>
</dbReference>
<feature type="active site" evidence="13 15">
    <location>
        <position position="692"/>
    </location>
</feature>
<dbReference type="InterPro" id="IPR003959">
    <property type="entry name" value="ATPase_AAA_core"/>
</dbReference>
<protein>
    <recommendedName>
        <fullName evidence="11 12">Lon protease</fullName>
        <ecNumber evidence="10 12">3.4.21.53</ecNumber>
    </recommendedName>
</protein>
<dbReference type="SMART" id="SM00382">
    <property type="entry name" value="AAA"/>
    <property type="match status" value="1"/>
</dbReference>
<proteinExistence type="inferred from homology"/>
<evidence type="ECO:0000256" key="8">
    <source>
        <dbReference type="ARBA" id="ARBA00050665"/>
    </source>
</evidence>
<dbReference type="FunFam" id="3.40.50.300:FF:000021">
    <property type="entry name" value="Lon protease homolog"/>
    <property type="match status" value="1"/>
</dbReference>
<dbReference type="PRINTS" id="PR00830">
    <property type="entry name" value="ENDOLAPTASE"/>
</dbReference>
<evidence type="ECO:0000256" key="5">
    <source>
        <dbReference type="ARBA" id="ARBA00022840"/>
    </source>
</evidence>
<evidence type="ECO:0000259" key="18">
    <source>
        <dbReference type="PROSITE" id="PS51787"/>
    </source>
</evidence>
<dbReference type="GO" id="GO:0004252">
    <property type="term" value="F:serine-type endopeptidase activity"/>
    <property type="evidence" value="ECO:0007669"/>
    <property type="project" value="UniProtKB-UniRule"/>
</dbReference>
<reference evidence="19 20" key="1">
    <citation type="journal article" date="2011" name="J. Bacteriol.">
        <title>Complete genome sequences of two hemotropic Mycoplasmas, Mycoplasma haemofelis strain Ohio2 and Mycoplasma suis strain Illinois.</title>
        <authorList>
            <person name="Messick J.B."/>
            <person name="Santos A.P."/>
            <person name="Guimaraes A.M."/>
        </authorList>
    </citation>
    <scope>NUCLEOTIDE SEQUENCE [LARGE SCALE GENOMIC DNA]</scope>
    <source>
        <strain evidence="19 20">Ohio2</strain>
    </source>
</reference>
<feature type="binding site" evidence="14">
    <location>
        <begin position="367"/>
        <end position="374"/>
    </location>
    <ligand>
        <name>ATP</name>
        <dbReference type="ChEBI" id="CHEBI:30616"/>
    </ligand>
</feature>
<sequence length="792" mass="89733">MSERFPILISRDDVIFPGVKKVLEVGRRFSVSSVKAALDHFSKNLVIVVQRNKEIDEPTDKDFYQVGCLTKIKLLGRDEEGCLKISVEGIKRAKILKPSLTHLKINPDLEKAWYSNVEFFEGEGKSGTAKTLESFKEFVESKPAVFDCDSSEYKSILSDLDTCTKSDLPELVDRLADLWPKNEMSAVEFKQKILEEPSVNKRLKIMMEMEYISDDIKNELDSRINKKVSKNISRQQREFYLRERLKAIREELGESSSKEALLNKIRQKLKQKAFPKQIKARIEEEIRRLEYTSSYSNEAVITRNYLDWILDIPWLKSSKDEEDLGKVKEVLDAHHYGLERVKDRILEFIAVQKKLQDPKGSIMCFVGPPGVGKTSLVKSIASALNREFVKISLGGVHDESEIRGHRRTYVAAMPGRIVRALKQAGVNNPVCLLDEIDKVGSSYNGDPSHALLEVLDPKQNDKFSDHFIEEDIDLSKVMFIATANYEDDISEPLHNRMEMIYINSYTGKEKLHIAKEHLLAEVLKESGLTDKELSIDDDALEFIIQKYTKEAGVRQFKNCLSKIARKVVKRQIMGELEKEHVTLDKVESYLRYPRYDFTVKDEVMIPGVVNGMAYTEFGGDLLPIEVNYVAGKGNLSLTGNLKDTMRESASVALAFVRANEERFGLKSKEIDWNNIDVNLHVPSGGVPKDGPSAGVTISTALISSFREEAVSPSIAMTGEITLRGKVLPIGGLKEKVVSAVRGGVDTIYFPHENSKNLVDIPEDVRSQVNLIPVKEYWEIYDQIFKKEPTTQP</sequence>
<dbReference type="GO" id="GO:0005524">
    <property type="term" value="F:ATP binding"/>
    <property type="evidence" value="ECO:0007669"/>
    <property type="project" value="UniProtKB-KW"/>
</dbReference>
<evidence type="ECO:0000256" key="14">
    <source>
        <dbReference type="PIRSR" id="PIRSR001174-2"/>
    </source>
</evidence>
<dbReference type="InterPro" id="IPR046336">
    <property type="entry name" value="Lon_prtase_N_sf"/>
</dbReference>
<dbReference type="CDD" id="cd19500">
    <property type="entry name" value="RecA-like_Lon"/>
    <property type="match status" value="1"/>
</dbReference>
<accession>F6FHE0</accession>
<dbReference type="Gene3D" id="1.20.58.1480">
    <property type="match status" value="1"/>
</dbReference>
<dbReference type="Gene3D" id="3.40.50.300">
    <property type="entry name" value="P-loop containing nucleotide triphosphate hydrolases"/>
    <property type="match status" value="1"/>
</dbReference>
<dbReference type="InterPro" id="IPR020568">
    <property type="entry name" value="Ribosomal_Su5_D2-typ_SF"/>
</dbReference>
<dbReference type="KEGG" id="mhf:MHF_1538"/>
<comment type="catalytic activity">
    <reaction evidence="8 12 15">
        <text>Hydrolysis of proteins in presence of ATP.</text>
        <dbReference type="EC" id="3.4.21.53"/>
    </reaction>
</comment>
<dbReference type="PROSITE" id="PS51787">
    <property type="entry name" value="LON_N"/>
    <property type="match status" value="1"/>
</dbReference>
<dbReference type="PROSITE" id="PS01046">
    <property type="entry name" value="LON_SER"/>
    <property type="match status" value="1"/>
</dbReference>
<dbReference type="Proteomes" id="UP000007952">
    <property type="component" value="Chromosome"/>
</dbReference>
<dbReference type="Pfam" id="PF00004">
    <property type="entry name" value="AAA"/>
    <property type="match status" value="1"/>
</dbReference>
<evidence type="ECO:0000256" key="7">
    <source>
        <dbReference type="ARBA" id="ARBA00026070"/>
    </source>
</evidence>
<dbReference type="AlphaFoldDB" id="F6FHE0"/>
<name>F6FHE0_MYCHI</name>
<dbReference type="SUPFAM" id="SSF54211">
    <property type="entry name" value="Ribosomal protein S5 domain 2-like"/>
    <property type="match status" value="1"/>
</dbReference>
<organism evidence="19 20">
    <name type="scientific">Mycoplasma haemofelis (strain Ohio2)</name>
    <dbReference type="NCBI Taxonomy" id="859194"/>
    <lineage>
        <taxon>Bacteria</taxon>
        <taxon>Bacillati</taxon>
        <taxon>Mycoplasmatota</taxon>
        <taxon>Mollicutes</taxon>
        <taxon>Mycoplasmataceae</taxon>
        <taxon>Mycoplasma</taxon>
    </lineage>
</organism>
<evidence type="ECO:0000313" key="19">
    <source>
        <dbReference type="EMBL" id="AEG73770.1"/>
    </source>
</evidence>
<dbReference type="PROSITE" id="PS51786">
    <property type="entry name" value="LON_PROTEOLYTIC"/>
    <property type="match status" value="1"/>
</dbReference>
<evidence type="ECO:0000256" key="16">
    <source>
        <dbReference type="RuleBase" id="RU000591"/>
    </source>
</evidence>
<dbReference type="MEROPS" id="S16.004"/>
<dbReference type="Pfam" id="PF02190">
    <property type="entry name" value="LON_substr_bdg"/>
    <property type="match status" value="1"/>
</dbReference>
<gene>
    <name evidence="19" type="primary">lon</name>
    <name evidence="19" type="ordered locus">MHF_1538</name>
</gene>
<dbReference type="HOGENOM" id="CLU_004109_4_3_14"/>
<feature type="active site" evidence="13 15">
    <location>
        <position position="735"/>
    </location>
</feature>
<evidence type="ECO:0000256" key="11">
    <source>
        <dbReference type="ARBA" id="ARBA00071934"/>
    </source>
</evidence>
<evidence type="ECO:0000313" key="20">
    <source>
        <dbReference type="Proteomes" id="UP000007952"/>
    </source>
</evidence>
<evidence type="ECO:0000256" key="3">
    <source>
        <dbReference type="ARBA" id="ARBA00022801"/>
    </source>
</evidence>
<dbReference type="Gene3D" id="1.20.5.5270">
    <property type="match status" value="1"/>
</dbReference>
<dbReference type="Gene3D" id="1.10.8.60">
    <property type="match status" value="1"/>
</dbReference>
<dbReference type="InterPro" id="IPR054594">
    <property type="entry name" value="Lon_lid"/>
</dbReference>
<keyword evidence="1 12" id="KW-0645">Protease</keyword>
<dbReference type="GO" id="GO:0006508">
    <property type="term" value="P:proteolysis"/>
    <property type="evidence" value="ECO:0007669"/>
    <property type="project" value="UniProtKB-KW"/>
</dbReference>
<reference key="2">
    <citation type="submission" date="2011-05" db="EMBL/GenBank/DDBJ databases">
        <title>The Genome of Mycoplasma haemofelis Strain Ohio2, a pathogenic hemoplasma of the cat.</title>
        <authorList>
            <person name="Santos A.P."/>
            <person name="Guimaraes A.M.S."/>
            <person name="SanMiguel P.J."/>
            <person name="Martin S.W."/>
            <person name="Messick J.B."/>
        </authorList>
    </citation>
    <scope>NUCLEOTIDE SEQUENCE</scope>
    <source>
        <strain>Ohio2</strain>
    </source>
</reference>
<evidence type="ECO:0000256" key="13">
    <source>
        <dbReference type="PIRSR" id="PIRSR001174-1"/>
    </source>
</evidence>
<dbReference type="SUPFAM" id="SSF52540">
    <property type="entry name" value="P-loop containing nucleoside triphosphate hydrolases"/>
    <property type="match status" value="1"/>
</dbReference>
<evidence type="ECO:0000256" key="2">
    <source>
        <dbReference type="ARBA" id="ARBA00022741"/>
    </source>
</evidence>
<keyword evidence="12" id="KW-0963">Cytoplasm</keyword>
<dbReference type="InterPro" id="IPR027417">
    <property type="entry name" value="P-loop_NTPase"/>
</dbReference>
<dbReference type="GO" id="GO:0016887">
    <property type="term" value="F:ATP hydrolysis activity"/>
    <property type="evidence" value="ECO:0007669"/>
    <property type="project" value="InterPro"/>
</dbReference>
<comment type="similarity">
    <text evidence="12 15 16">Belongs to the peptidase S16 family.</text>
</comment>
<keyword evidence="3 12" id="KW-0378">Hydrolase</keyword>
<dbReference type="BioCyc" id="MHAE859194:G1GR7-1536-MONOMER"/>
<evidence type="ECO:0000256" key="10">
    <source>
        <dbReference type="ARBA" id="ARBA00066743"/>
    </source>
</evidence>
<keyword evidence="2 12" id="KW-0547">Nucleotide-binding</keyword>
<evidence type="ECO:0000256" key="15">
    <source>
        <dbReference type="PROSITE-ProRule" id="PRU01122"/>
    </source>
</evidence>
<dbReference type="PIRSF" id="PIRSF001174">
    <property type="entry name" value="Lon_proteas"/>
    <property type="match status" value="1"/>
</dbReference>
<dbReference type="InterPro" id="IPR008268">
    <property type="entry name" value="Peptidase_S16_AS"/>
</dbReference>
<evidence type="ECO:0000259" key="17">
    <source>
        <dbReference type="PROSITE" id="PS51786"/>
    </source>
</evidence>
<dbReference type="Pfam" id="PF22667">
    <property type="entry name" value="Lon_lid"/>
    <property type="match status" value="1"/>
</dbReference>
<evidence type="ECO:0000256" key="9">
    <source>
        <dbReference type="ARBA" id="ARBA00053875"/>
    </source>
</evidence>
<dbReference type="STRING" id="859194.MHF_1538"/>
<comment type="function">
    <text evidence="9">ATP-dependent serine protease that mediates the selective degradation of mutant and abnormal proteins as well as certain short-lived regulatory proteins. Required for cellular homeostasis and for survival from DNA damage and developmental changes induced by stress. Degrades polypeptides processively to yield small peptide fragments that are 5 to 10 amino acids long. Binds to DNA in a double-stranded, site-specific manner.</text>
</comment>
<dbReference type="InterPro" id="IPR015947">
    <property type="entry name" value="PUA-like_sf"/>
</dbReference>
<evidence type="ECO:0000256" key="1">
    <source>
        <dbReference type="ARBA" id="ARBA00022670"/>
    </source>
</evidence>